<dbReference type="GO" id="GO:0070161">
    <property type="term" value="C:anchoring junction"/>
    <property type="evidence" value="ECO:0007669"/>
    <property type="project" value="UniProtKB-SubCell"/>
</dbReference>
<dbReference type="InterPro" id="IPR000299">
    <property type="entry name" value="FERM_domain"/>
</dbReference>
<dbReference type="PROSITE" id="PS00383">
    <property type="entry name" value="TYR_PHOSPHATASE_1"/>
    <property type="match status" value="1"/>
</dbReference>
<keyword evidence="5" id="KW-0963">Cytoplasm</keyword>
<dbReference type="SUPFAM" id="SSF50729">
    <property type="entry name" value="PH domain-like"/>
    <property type="match status" value="1"/>
</dbReference>
<evidence type="ECO:0000259" key="12">
    <source>
        <dbReference type="PROSITE" id="PS50056"/>
    </source>
</evidence>
<dbReference type="FunFam" id="3.10.20.90:FF:000039">
    <property type="entry name" value="Tyrosine-protein phosphatase non-receptor type"/>
    <property type="match status" value="1"/>
</dbReference>
<dbReference type="OMA" id="NECIECT"/>
<dbReference type="PANTHER" id="PTHR45706:SF1">
    <property type="entry name" value="PEZ, ISOFORM A"/>
    <property type="match status" value="1"/>
</dbReference>
<evidence type="ECO:0000256" key="6">
    <source>
        <dbReference type="ARBA" id="ARBA00022801"/>
    </source>
</evidence>
<dbReference type="SMART" id="SM01196">
    <property type="entry name" value="FERM_C"/>
    <property type="match status" value="1"/>
</dbReference>
<evidence type="ECO:0000256" key="10">
    <source>
        <dbReference type="SAM" id="MobiDB-lite"/>
    </source>
</evidence>
<evidence type="ECO:0000313" key="15">
    <source>
        <dbReference type="Proteomes" id="UP001142055"/>
    </source>
</evidence>
<sequence>MPFYFRLGKRSQQYNVANKDLFVIPIELLTNECIECTLLSTSIGQECLNNVCQKIGLQQPEYFGLLFKSRKNVDQWVDLNKPLKKQLDKYTAEVRLYFRLQYFVPNFHFLSDEISRYHYFCAMKGLVIDGRIACSRDDAILLASFSLQAEFGDYSPERHTVEYLNNFALFPKSMVTSKIARDVLVECAINAYRNLQGVPTNVAEIYYISEAQQREGYGQEGFPAKDMDTGQDVCLGVCIRGIFVINTEANTVELFKWNDIANLIHQKKMFTIERNVENYRKSYSTFDSDYASCIWRICVEQHQYFMKGIQSSEIEQTSDQAQSLNAHLVSSGKDLFLNQLKQFSPIVDSYSSSNSSRPVSSLYETIPKNRMVSSPSPPSFINVGSDQSIQEYNLNGHFEKKSDQNHMLKKRSSTDPIELHHITVNCPSNGNGAIIKSDHVIDGDYIGQQPLPQQQTQQTQSRIKNVPSHTPSPLNMKSSQLNSSTPIYENQLNSNDLTFEQRKKLLPSYKSPPDYESFIKRKYTAMAHLSQSLSSIPSRLASHNQINSSSSSSSLVNPFLNATTLVGGNGNHGGTNGHAVTSTPLTSMSTTSVPYLLQQRQPIFLSNVYRNYADLSNLDLEKQSMAANNKNHRGSLPQTESAAIIAAATAVNSHQQNRSSVVLNQLHYQKQKMQSSGMFTASSPELNNLNLFQKRTVQQSKNNDHSTPKSIGTARHYDSNESNNLKGLKSIPHYFASVPDLTFQTTTNAGAISAALYGNHFSGIGVDELINNDYKKFTSQQQVNRTKSSLFNFGAASGKNNNAKVFRSQNNTGSEPNLFNESTNTNCYKLQRSKLSVEHLNNLQQQHQQQKSNNSITMLESQQQSTTRLPFSYSISNKIDETPELMVANKSEEYAQSNQLAQQHHRQSNAIYANLHSTSTVVPASISTMHQAKPCLEGNQSKQLNIPGQSLSSTMIPVNHSNTKQFNNFVNFQQQQHQPKHSLDHISNHQSKLTTKVNSEQHSTETTATMSKSLVKNSRIIVFDKSFEDQDFTREFELLPRMNPTAKFTTASLAENILKNRFRDILPYEENRVKLTPTKDNKHGYINASHVHMKFGTMNQHYIAAQGPLPTTTLDFWQMVFEQNISLIVMVTNFTESGAQKCYTYLPLSNEPGKNMIRFGDFEIICNYTTISLTFITSFLTLNYNGQKRTITHLRYTDWHDHSIPGDLQGFLSFLSEMDALYRRNFRDGSGFGRKRTGNQSSANVNNGPPPILVHCSAGAGRSGVVILCDALLKCLDHNFSEPIDIPRSLIQLRFQRMISVQHCEQFRFVCQVLSQYLSNSRLI</sequence>
<evidence type="ECO:0000313" key="14">
    <source>
        <dbReference type="EMBL" id="KAJ6219409.1"/>
    </source>
</evidence>
<dbReference type="Gene3D" id="2.30.29.30">
    <property type="entry name" value="Pleckstrin-homology domain (PH domain)/Phosphotyrosine-binding domain (PTB)"/>
    <property type="match status" value="1"/>
</dbReference>
<keyword evidence="7" id="KW-0904">Protein phosphatase</keyword>
<dbReference type="InterPro" id="IPR016130">
    <property type="entry name" value="Tyr_Pase_AS"/>
</dbReference>
<dbReference type="GO" id="GO:0004725">
    <property type="term" value="F:protein tyrosine phosphatase activity"/>
    <property type="evidence" value="ECO:0007669"/>
    <property type="project" value="UniProtKB-EC"/>
</dbReference>
<comment type="similarity">
    <text evidence="3">Belongs to the protein-tyrosine phosphatase family. Non-receptor class subfamily.</text>
</comment>
<dbReference type="InterPro" id="IPR029071">
    <property type="entry name" value="Ubiquitin-like_domsf"/>
</dbReference>
<dbReference type="SUPFAM" id="SSF54236">
    <property type="entry name" value="Ubiquitin-like"/>
    <property type="match status" value="1"/>
</dbReference>
<dbReference type="Gene3D" id="3.90.190.10">
    <property type="entry name" value="Protein tyrosine phosphatase superfamily"/>
    <property type="match status" value="1"/>
</dbReference>
<keyword evidence="15" id="KW-1185">Reference proteome</keyword>
<dbReference type="SUPFAM" id="SSF52799">
    <property type="entry name" value="(Phosphotyrosine protein) phosphatases II"/>
    <property type="match status" value="1"/>
</dbReference>
<dbReference type="InterPro" id="IPR029021">
    <property type="entry name" value="Prot-tyrosine_phosphatase-like"/>
</dbReference>
<accession>A0A9Q0M5L3</accession>
<proteinExistence type="inferred from homology"/>
<dbReference type="Gene3D" id="3.10.20.90">
    <property type="entry name" value="Phosphatidylinositol 3-kinase Catalytic Subunit, Chain A, domain 1"/>
    <property type="match status" value="1"/>
</dbReference>
<gene>
    <name evidence="14" type="ORF">RDWZM_005221</name>
</gene>
<feature type="region of interest" description="Disordered" evidence="10">
    <location>
        <begin position="451"/>
        <end position="481"/>
    </location>
</feature>
<dbReference type="SMART" id="SM00295">
    <property type="entry name" value="B41"/>
    <property type="match status" value="1"/>
</dbReference>
<name>A0A9Q0M5L3_BLOTA</name>
<dbReference type="Pfam" id="PF09379">
    <property type="entry name" value="FERM_N"/>
    <property type="match status" value="1"/>
</dbReference>
<organism evidence="14 15">
    <name type="scientific">Blomia tropicalis</name>
    <name type="common">Mite</name>
    <dbReference type="NCBI Taxonomy" id="40697"/>
    <lineage>
        <taxon>Eukaryota</taxon>
        <taxon>Metazoa</taxon>
        <taxon>Ecdysozoa</taxon>
        <taxon>Arthropoda</taxon>
        <taxon>Chelicerata</taxon>
        <taxon>Arachnida</taxon>
        <taxon>Acari</taxon>
        <taxon>Acariformes</taxon>
        <taxon>Sarcoptiformes</taxon>
        <taxon>Astigmata</taxon>
        <taxon>Glycyphagoidea</taxon>
        <taxon>Echimyopodidae</taxon>
        <taxon>Blomia</taxon>
    </lineage>
</organism>
<keyword evidence="9" id="KW-0206">Cytoskeleton</keyword>
<dbReference type="SMART" id="SM00194">
    <property type="entry name" value="PTPc"/>
    <property type="match status" value="1"/>
</dbReference>
<feature type="region of interest" description="Disordered" evidence="10">
    <location>
        <begin position="697"/>
        <end position="719"/>
    </location>
</feature>
<evidence type="ECO:0000256" key="9">
    <source>
        <dbReference type="ARBA" id="ARBA00023212"/>
    </source>
</evidence>
<dbReference type="SMART" id="SM00404">
    <property type="entry name" value="PTPc_motif"/>
    <property type="match status" value="1"/>
</dbReference>
<evidence type="ECO:0000256" key="5">
    <source>
        <dbReference type="ARBA" id="ARBA00022490"/>
    </source>
</evidence>
<dbReference type="InterPro" id="IPR000242">
    <property type="entry name" value="PTP_cat"/>
</dbReference>
<dbReference type="Pfam" id="PF00102">
    <property type="entry name" value="Y_phosphatase"/>
    <property type="match status" value="1"/>
</dbReference>
<dbReference type="Pfam" id="PF09380">
    <property type="entry name" value="FERM_C"/>
    <property type="match status" value="1"/>
</dbReference>
<reference evidence="14" key="1">
    <citation type="submission" date="2022-12" db="EMBL/GenBank/DDBJ databases">
        <title>Genome assemblies of Blomia tropicalis.</title>
        <authorList>
            <person name="Cui Y."/>
        </authorList>
    </citation>
    <scope>NUCLEOTIDE SEQUENCE</scope>
    <source>
        <tissue evidence="14">Adult mites</tissue>
    </source>
</reference>
<dbReference type="PROSITE" id="PS50055">
    <property type="entry name" value="TYR_PHOSPHATASE_PTP"/>
    <property type="match status" value="1"/>
</dbReference>
<dbReference type="EC" id="3.1.3.48" evidence="4"/>
<dbReference type="InterPro" id="IPR000387">
    <property type="entry name" value="Tyr_Pase_dom"/>
</dbReference>
<dbReference type="InterPro" id="IPR035963">
    <property type="entry name" value="FERM_2"/>
</dbReference>
<dbReference type="GO" id="GO:0009887">
    <property type="term" value="P:animal organ morphogenesis"/>
    <property type="evidence" value="ECO:0007669"/>
    <property type="project" value="UniProtKB-ARBA"/>
</dbReference>
<dbReference type="EMBL" id="JAPWDV010000002">
    <property type="protein sequence ID" value="KAJ6219409.1"/>
    <property type="molecule type" value="Genomic_DNA"/>
</dbReference>
<feature type="compositionally biased region" description="Polar residues" evidence="10">
    <location>
        <begin position="461"/>
        <end position="481"/>
    </location>
</feature>
<comment type="subcellular location">
    <subcellularLocation>
        <location evidence="2">Cell junction</location>
    </subcellularLocation>
    <subcellularLocation>
        <location evidence="1">Cytoplasm</location>
        <location evidence="1">Cytoskeleton</location>
    </subcellularLocation>
</comment>
<dbReference type="InterPro" id="IPR019749">
    <property type="entry name" value="Band_41_domain"/>
</dbReference>
<dbReference type="Gene3D" id="1.20.80.10">
    <property type="match status" value="1"/>
</dbReference>
<evidence type="ECO:0000256" key="7">
    <source>
        <dbReference type="ARBA" id="ARBA00022912"/>
    </source>
</evidence>
<keyword evidence="8" id="KW-0965">Cell junction</keyword>
<dbReference type="GO" id="GO:0071944">
    <property type="term" value="C:cell periphery"/>
    <property type="evidence" value="ECO:0007669"/>
    <property type="project" value="UniProtKB-ARBA"/>
</dbReference>
<dbReference type="PRINTS" id="PR00700">
    <property type="entry name" value="PRTYPHPHTASE"/>
</dbReference>
<feature type="domain" description="FERM" evidence="13">
    <location>
        <begin position="22"/>
        <end position="309"/>
    </location>
</feature>
<evidence type="ECO:0000256" key="4">
    <source>
        <dbReference type="ARBA" id="ARBA00013064"/>
    </source>
</evidence>
<dbReference type="InterPro" id="IPR011993">
    <property type="entry name" value="PH-like_dom_sf"/>
</dbReference>
<comment type="caution">
    <text evidence="14">The sequence shown here is derived from an EMBL/GenBank/DDBJ whole genome shotgun (WGS) entry which is preliminary data.</text>
</comment>
<evidence type="ECO:0000256" key="8">
    <source>
        <dbReference type="ARBA" id="ARBA00022949"/>
    </source>
</evidence>
<evidence type="ECO:0000256" key="1">
    <source>
        <dbReference type="ARBA" id="ARBA00004245"/>
    </source>
</evidence>
<feature type="region of interest" description="Disordered" evidence="10">
    <location>
        <begin position="844"/>
        <end position="863"/>
    </location>
</feature>
<dbReference type="InterPro" id="IPR014352">
    <property type="entry name" value="FERM/acyl-CoA-bd_prot_sf"/>
</dbReference>
<dbReference type="PROSITE" id="PS50057">
    <property type="entry name" value="FERM_3"/>
    <property type="match status" value="1"/>
</dbReference>
<dbReference type="InterPro" id="IPR019748">
    <property type="entry name" value="FERM_central"/>
</dbReference>
<protein>
    <recommendedName>
        <fullName evidence="4">protein-tyrosine-phosphatase</fullName>
        <ecNumber evidence="4">3.1.3.48</ecNumber>
    </recommendedName>
</protein>
<dbReference type="CDD" id="cd14473">
    <property type="entry name" value="FERM_B-lobe"/>
    <property type="match status" value="1"/>
</dbReference>
<evidence type="ECO:0000256" key="2">
    <source>
        <dbReference type="ARBA" id="ARBA00004282"/>
    </source>
</evidence>
<dbReference type="GO" id="GO:0005856">
    <property type="term" value="C:cytoskeleton"/>
    <property type="evidence" value="ECO:0007669"/>
    <property type="project" value="UniProtKB-SubCell"/>
</dbReference>
<feature type="compositionally biased region" description="Polar residues" evidence="10">
    <location>
        <begin position="851"/>
        <end position="863"/>
    </location>
</feature>
<dbReference type="InterPro" id="IPR018980">
    <property type="entry name" value="FERM_PH-like_C"/>
</dbReference>
<feature type="domain" description="Tyrosine specific protein phosphatases" evidence="12">
    <location>
        <begin position="1212"/>
        <end position="1308"/>
    </location>
</feature>
<dbReference type="Pfam" id="PF00373">
    <property type="entry name" value="FERM_M"/>
    <property type="match status" value="1"/>
</dbReference>
<evidence type="ECO:0000256" key="3">
    <source>
        <dbReference type="ARBA" id="ARBA00009649"/>
    </source>
</evidence>
<dbReference type="PRINTS" id="PR00935">
    <property type="entry name" value="BAND41"/>
</dbReference>
<dbReference type="GO" id="GO:0048666">
    <property type="term" value="P:neuron development"/>
    <property type="evidence" value="ECO:0007669"/>
    <property type="project" value="UniProtKB-ARBA"/>
</dbReference>
<feature type="domain" description="Tyrosine-protein phosphatase" evidence="11">
    <location>
        <begin position="1032"/>
        <end position="1317"/>
    </location>
</feature>
<evidence type="ECO:0000259" key="11">
    <source>
        <dbReference type="PROSITE" id="PS50055"/>
    </source>
</evidence>
<dbReference type="SUPFAM" id="SSF47031">
    <property type="entry name" value="Second domain of FERM"/>
    <property type="match status" value="1"/>
</dbReference>
<keyword evidence="6" id="KW-0378">Hydrolase</keyword>
<evidence type="ECO:0000259" key="13">
    <source>
        <dbReference type="PROSITE" id="PS50057"/>
    </source>
</evidence>
<dbReference type="PROSITE" id="PS50056">
    <property type="entry name" value="TYR_PHOSPHATASE_2"/>
    <property type="match status" value="1"/>
</dbReference>
<dbReference type="InterPro" id="IPR018979">
    <property type="entry name" value="FERM_N"/>
</dbReference>
<dbReference type="Proteomes" id="UP001142055">
    <property type="component" value="Chromosome 2"/>
</dbReference>
<dbReference type="CDD" id="cd17099">
    <property type="entry name" value="FERM_F1_PTPN14_like"/>
    <property type="match status" value="1"/>
</dbReference>
<dbReference type="InterPro" id="IPR003595">
    <property type="entry name" value="Tyr_Pase_cat"/>
</dbReference>
<feature type="compositionally biased region" description="Low complexity" evidence="10">
    <location>
        <begin position="451"/>
        <end position="460"/>
    </location>
</feature>
<dbReference type="PANTHER" id="PTHR45706">
    <property type="entry name" value="TYROSINE-PROTEIN PHOSPHATASE"/>
    <property type="match status" value="1"/>
</dbReference>